<sequence>PPPPPFGAATRPPAIQHPLQNCDGCDRAFRAPEPGRCRDCRTRCPSPR</sequence>
<dbReference type="AlphaFoldDB" id="A0A5N8WJP6"/>
<gene>
    <name evidence="1" type="ORF">FNH04_43330</name>
</gene>
<accession>A0A5N8WJP6</accession>
<organism evidence="1 2">
    <name type="scientific">Streptomyces phyllanthi</name>
    <dbReference type="NCBI Taxonomy" id="1803180"/>
    <lineage>
        <taxon>Bacteria</taxon>
        <taxon>Bacillati</taxon>
        <taxon>Actinomycetota</taxon>
        <taxon>Actinomycetes</taxon>
        <taxon>Kitasatosporales</taxon>
        <taxon>Streptomycetaceae</taxon>
        <taxon>Streptomyces</taxon>
    </lineage>
</organism>
<keyword evidence="2" id="KW-1185">Reference proteome</keyword>
<feature type="non-terminal residue" evidence="1">
    <location>
        <position position="1"/>
    </location>
</feature>
<evidence type="ECO:0000313" key="2">
    <source>
        <dbReference type="Proteomes" id="UP000326979"/>
    </source>
</evidence>
<name>A0A5N8WJP6_9ACTN</name>
<comment type="caution">
    <text evidence="1">The sequence shown here is derived from an EMBL/GenBank/DDBJ whole genome shotgun (WGS) entry which is preliminary data.</text>
</comment>
<reference evidence="1 2" key="1">
    <citation type="submission" date="2019-07" db="EMBL/GenBank/DDBJ databases">
        <title>New species of Amycolatopsis and Streptomyces.</title>
        <authorList>
            <person name="Duangmal K."/>
            <person name="Teo W.F.A."/>
            <person name="Lipun K."/>
        </authorList>
    </citation>
    <scope>NUCLEOTIDE SEQUENCE [LARGE SCALE GENOMIC DNA]</scope>
    <source>
        <strain evidence="1 2">TISTR 2346</strain>
    </source>
</reference>
<dbReference type="Proteomes" id="UP000326979">
    <property type="component" value="Unassembled WGS sequence"/>
</dbReference>
<protein>
    <submittedName>
        <fullName evidence="1">Helix-turn-helix domain-containing protein</fullName>
    </submittedName>
</protein>
<evidence type="ECO:0000313" key="1">
    <source>
        <dbReference type="EMBL" id="MPY46495.1"/>
    </source>
</evidence>
<dbReference type="EMBL" id="VJZE01000681">
    <property type="protein sequence ID" value="MPY46495.1"/>
    <property type="molecule type" value="Genomic_DNA"/>
</dbReference>
<proteinExistence type="predicted"/>